<gene>
    <name evidence="2" type="ORF">CC80DRAFT_493845</name>
</gene>
<keyword evidence="1" id="KW-1133">Transmembrane helix</keyword>
<dbReference type="EMBL" id="ML976999">
    <property type="protein sequence ID" value="KAF1954355.1"/>
    <property type="molecule type" value="Genomic_DNA"/>
</dbReference>
<organism evidence="2 3">
    <name type="scientific">Byssothecium circinans</name>
    <dbReference type="NCBI Taxonomy" id="147558"/>
    <lineage>
        <taxon>Eukaryota</taxon>
        <taxon>Fungi</taxon>
        <taxon>Dikarya</taxon>
        <taxon>Ascomycota</taxon>
        <taxon>Pezizomycotina</taxon>
        <taxon>Dothideomycetes</taxon>
        <taxon>Pleosporomycetidae</taxon>
        <taxon>Pleosporales</taxon>
        <taxon>Massarineae</taxon>
        <taxon>Massarinaceae</taxon>
        <taxon>Byssothecium</taxon>
    </lineage>
</organism>
<name>A0A6A5TNS1_9PLEO</name>
<feature type="transmembrane region" description="Helical" evidence="1">
    <location>
        <begin position="6"/>
        <end position="26"/>
    </location>
</feature>
<protein>
    <submittedName>
        <fullName evidence="2">Uncharacterized protein</fullName>
    </submittedName>
</protein>
<proteinExistence type="predicted"/>
<reference evidence="2" key="1">
    <citation type="journal article" date="2020" name="Stud. Mycol.">
        <title>101 Dothideomycetes genomes: a test case for predicting lifestyles and emergence of pathogens.</title>
        <authorList>
            <person name="Haridas S."/>
            <person name="Albert R."/>
            <person name="Binder M."/>
            <person name="Bloem J."/>
            <person name="Labutti K."/>
            <person name="Salamov A."/>
            <person name="Andreopoulos B."/>
            <person name="Baker S."/>
            <person name="Barry K."/>
            <person name="Bills G."/>
            <person name="Bluhm B."/>
            <person name="Cannon C."/>
            <person name="Castanera R."/>
            <person name="Culley D."/>
            <person name="Daum C."/>
            <person name="Ezra D."/>
            <person name="Gonzalez J."/>
            <person name="Henrissat B."/>
            <person name="Kuo A."/>
            <person name="Liang C."/>
            <person name="Lipzen A."/>
            <person name="Lutzoni F."/>
            <person name="Magnuson J."/>
            <person name="Mondo S."/>
            <person name="Nolan M."/>
            <person name="Ohm R."/>
            <person name="Pangilinan J."/>
            <person name="Park H.-J."/>
            <person name="Ramirez L."/>
            <person name="Alfaro M."/>
            <person name="Sun H."/>
            <person name="Tritt A."/>
            <person name="Yoshinaga Y."/>
            <person name="Zwiers L.-H."/>
            <person name="Turgeon B."/>
            <person name="Goodwin S."/>
            <person name="Spatafora J."/>
            <person name="Crous P."/>
            <person name="Grigoriev I."/>
        </authorList>
    </citation>
    <scope>NUCLEOTIDE SEQUENCE</scope>
    <source>
        <strain evidence="2">CBS 675.92</strain>
    </source>
</reference>
<dbReference type="Proteomes" id="UP000800035">
    <property type="component" value="Unassembled WGS sequence"/>
</dbReference>
<keyword evidence="1" id="KW-0472">Membrane</keyword>
<keyword evidence="1" id="KW-0812">Transmembrane</keyword>
<accession>A0A6A5TNS1</accession>
<evidence type="ECO:0000313" key="2">
    <source>
        <dbReference type="EMBL" id="KAF1954355.1"/>
    </source>
</evidence>
<evidence type="ECO:0000256" key="1">
    <source>
        <dbReference type="SAM" id="Phobius"/>
    </source>
</evidence>
<keyword evidence="3" id="KW-1185">Reference proteome</keyword>
<evidence type="ECO:0000313" key="3">
    <source>
        <dbReference type="Proteomes" id="UP000800035"/>
    </source>
</evidence>
<sequence length="52" mass="6054">MDTSSFSSLFYTTVPLTLAVVPIYLLKLRYNISAVELRVELEERTRRDCVDE</sequence>
<dbReference type="AlphaFoldDB" id="A0A6A5TNS1"/>